<dbReference type="Gene3D" id="2.170.150.40">
    <property type="entry name" value="Domain of unknown function (DUF427)"/>
    <property type="match status" value="1"/>
</dbReference>
<evidence type="ECO:0000313" key="3">
    <source>
        <dbReference type="Proteomes" id="UP001056291"/>
    </source>
</evidence>
<dbReference type="PROSITE" id="PS50125">
    <property type="entry name" value="GUANYLATE_CYCLASE_2"/>
    <property type="match status" value="1"/>
</dbReference>
<accession>A0ABY4W8I5</accession>
<dbReference type="InterPro" id="IPR050697">
    <property type="entry name" value="Adenylyl/Guanylyl_Cyclase_3/4"/>
</dbReference>
<evidence type="ECO:0000313" key="2">
    <source>
        <dbReference type="EMBL" id="USG62065.1"/>
    </source>
</evidence>
<protein>
    <submittedName>
        <fullName evidence="2">DUF427 domain-containing protein</fullName>
    </submittedName>
</protein>
<name>A0ABY4W8I5_9PROT</name>
<dbReference type="Pfam" id="PF00211">
    <property type="entry name" value="Guanylate_cyc"/>
    <property type="match status" value="1"/>
</dbReference>
<proteinExistence type="predicted"/>
<organism evidence="2 3">
    <name type="scientific">Sneathiella marina</name>
    <dbReference type="NCBI Taxonomy" id="2950108"/>
    <lineage>
        <taxon>Bacteria</taxon>
        <taxon>Pseudomonadati</taxon>
        <taxon>Pseudomonadota</taxon>
        <taxon>Alphaproteobacteria</taxon>
        <taxon>Sneathiellales</taxon>
        <taxon>Sneathiellaceae</taxon>
        <taxon>Sneathiella</taxon>
    </lineage>
</organism>
<feature type="domain" description="Guanylate cyclase" evidence="1">
    <location>
        <begin position="351"/>
        <end position="481"/>
    </location>
</feature>
<keyword evidence="3" id="KW-1185">Reference proteome</keyword>
<dbReference type="PANTHER" id="PTHR43081:SF11">
    <property type="entry name" value="BLR2264 PROTEIN"/>
    <property type="match status" value="1"/>
</dbReference>
<dbReference type="InterPro" id="IPR029787">
    <property type="entry name" value="Nucleotide_cyclase"/>
</dbReference>
<dbReference type="Pfam" id="PF04248">
    <property type="entry name" value="NTP_transf_9"/>
    <property type="match status" value="1"/>
</dbReference>
<dbReference type="InterPro" id="IPR001054">
    <property type="entry name" value="A/G_cyclase"/>
</dbReference>
<dbReference type="Proteomes" id="UP001056291">
    <property type="component" value="Chromosome"/>
</dbReference>
<dbReference type="InterPro" id="IPR007361">
    <property type="entry name" value="DUF427"/>
</dbReference>
<dbReference type="InterPro" id="IPR038694">
    <property type="entry name" value="DUF427_sf"/>
</dbReference>
<dbReference type="RefSeq" id="WP_251935620.1">
    <property type="nucleotide sequence ID" value="NZ_CP098747.1"/>
</dbReference>
<dbReference type="EMBL" id="CP098747">
    <property type="protein sequence ID" value="USG62065.1"/>
    <property type="molecule type" value="Genomic_DNA"/>
</dbReference>
<dbReference type="CDD" id="cd07302">
    <property type="entry name" value="CHD"/>
    <property type="match status" value="1"/>
</dbReference>
<sequence length="528" mass="58412">MTAVTTIVAEDQQTTVQKYSISVTEAGDRIRGFKGAICLVDTTEALIVHETHHVPVYYIPRKDVTMGHFIRTDFRTFCPFKGNASHWALELDGERVDPAAWSYEQPLFEGELVQNHIAFYGNAIDRWIVGEVEEQFLSPNLMLSDPKNLVDWLIRGAWSAMDHMELTQQLGRRLVKTGIPVSRLNVALRQLHPLVAGRAYIWNREDDSIVEREFEHVSLGNEAYLKSPMRLVSQGLGGIRERLNTGKEEFEFPIMKELKDQGATDYVALPLPFSDGFIHNLTLTSDHPAGFSTSDLGQIFEALPLISRMYEVHKVKADSRTLLETYLGKSAGHQVLNGSVKRGDGETIKAAILYCDLSDSTALTEKLDQMEYLDLLNRFFDASAASVHDNGGDVLKFIGDAILAIFPTASENTEEIRKACTAAVQAAQDTLGALSGQETSIPLRCTIGLHFGEVMYGNVGSMERLDFTVIGSAANQAARIGETCKEVGQSVLMSHEVAGFVPTLTQRVGDFTLKGIKDSMELYSLESA</sequence>
<evidence type="ECO:0000259" key="1">
    <source>
        <dbReference type="PROSITE" id="PS50125"/>
    </source>
</evidence>
<dbReference type="SUPFAM" id="SSF55073">
    <property type="entry name" value="Nucleotide cyclase"/>
    <property type="match status" value="1"/>
</dbReference>
<dbReference type="Gene3D" id="3.30.70.1230">
    <property type="entry name" value="Nucleotide cyclase"/>
    <property type="match status" value="1"/>
</dbReference>
<dbReference type="PANTHER" id="PTHR43081">
    <property type="entry name" value="ADENYLATE CYCLASE, TERMINAL-DIFFERENTIATION SPECIFIC-RELATED"/>
    <property type="match status" value="1"/>
</dbReference>
<gene>
    <name evidence="2" type="ORF">NBZ79_03640</name>
</gene>
<reference evidence="2" key="1">
    <citation type="submission" date="2022-06" db="EMBL/GenBank/DDBJ databases">
        <title>Sneathiella actinostolidae sp. nov., isolated from a sea anemonein the Western Pacific Ocean.</title>
        <authorList>
            <person name="Wei M.J."/>
        </authorList>
    </citation>
    <scope>NUCLEOTIDE SEQUENCE</scope>
    <source>
        <strain evidence="2">PHK-P5</strain>
    </source>
</reference>
<dbReference type="SMART" id="SM00044">
    <property type="entry name" value="CYCc"/>
    <property type="match status" value="1"/>
</dbReference>